<dbReference type="RefSeq" id="WP_193928962.1">
    <property type="nucleotide sequence ID" value="NZ_JADEYC010000021.1"/>
</dbReference>
<sequence length="94" mass="10345">MITGCEREFDPDGAYRLNPQVSLRPESFGALAYHFGTRKLSFLKTPRLVAVVRSLADHGSARAAVEAGEVPERERDGYLRALASLARTDMIVPV</sequence>
<name>A0A929BBW2_9PSEU</name>
<comment type="caution">
    <text evidence="1">The sequence shown here is derived from an EMBL/GenBank/DDBJ whole genome shotgun (WGS) entry which is preliminary data.</text>
</comment>
<accession>A0A929BBW2</accession>
<dbReference type="Proteomes" id="UP000598360">
    <property type="component" value="Unassembled WGS sequence"/>
</dbReference>
<organism evidence="1 2">
    <name type="scientific">Saccharopolyspora montiporae</name>
    <dbReference type="NCBI Taxonomy" id="2781240"/>
    <lineage>
        <taxon>Bacteria</taxon>
        <taxon>Bacillati</taxon>
        <taxon>Actinomycetota</taxon>
        <taxon>Actinomycetes</taxon>
        <taxon>Pseudonocardiales</taxon>
        <taxon>Pseudonocardiaceae</taxon>
        <taxon>Saccharopolyspora</taxon>
    </lineage>
</organism>
<evidence type="ECO:0000313" key="1">
    <source>
        <dbReference type="EMBL" id="MBE9375520.1"/>
    </source>
</evidence>
<evidence type="ECO:0000313" key="2">
    <source>
        <dbReference type="Proteomes" id="UP000598360"/>
    </source>
</evidence>
<dbReference type="InterPro" id="IPR023850">
    <property type="entry name" value="MftB"/>
</dbReference>
<protein>
    <submittedName>
        <fullName evidence="1">Mycofactocin biosynthesis chaperone MftB</fullName>
    </submittedName>
</protein>
<gene>
    <name evidence="1" type="primary">mftB</name>
    <name evidence="1" type="ORF">IQ251_13790</name>
</gene>
<dbReference type="EMBL" id="JADEYC010000021">
    <property type="protein sequence ID" value="MBE9375520.1"/>
    <property type="molecule type" value="Genomic_DNA"/>
</dbReference>
<dbReference type="Pfam" id="PF26520">
    <property type="entry name" value="MftB_chaperone"/>
    <property type="match status" value="1"/>
</dbReference>
<proteinExistence type="predicted"/>
<reference evidence="1" key="1">
    <citation type="submission" date="2020-10" db="EMBL/GenBank/DDBJ databases">
        <title>Diversity and distribution of actinomycetes associated with coral in the coast of Hainan.</title>
        <authorList>
            <person name="Li F."/>
        </authorList>
    </citation>
    <scope>NUCLEOTIDE SEQUENCE</scope>
    <source>
        <strain evidence="1">HNM0983</strain>
    </source>
</reference>
<dbReference type="AlphaFoldDB" id="A0A929BBW2"/>
<keyword evidence="2" id="KW-1185">Reference proteome</keyword>
<dbReference type="NCBIfam" id="TIGR03967">
    <property type="entry name" value="mycofact_MftB"/>
    <property type="match status" value="1"/>
</dbReference>